<keyword evidence="1" id="KW-0472">Membrane</keyword>
<protein>
    <submittedName>
        <fullName evidence="2">Uncharacterized protein</fullName>
    </submittedName>
</protein>
<evidence type="ECO:0000256" key="1">
    <source>
        <dbReference type="SAM" id="Phobius"/>
    </source>
</evidence>
<evidence type="ECO:0000313" key="2">
    <source>
        <dbReference type="EMBL" id="KGN65426.1"/>
    </source>
</evidence>
<dbReference type="AlphaFoldDB" id="A0A0A0LZP7"/>
<keyword evidence="1" id="KW-1133">Transmembrane helix</keyword>
<organism evidence="2 3">
    <name type="scientific">Cucumis sativus</name>
    <name type="common">Cucumber</name>
    <dbReference type="NCBI Taxonomy" id="3659"/>
    <lineage>
        <taxon>Eukaryota</taxon>
        <taxon>Viridiplantae</taxon>
        <taxon>Streptophyta</taxon>
        <taxon>Embryophyta</taxon>
        <taxon>Tracheophyta</taxon>
        <taxon>Spermatophyta</taxon>
        <taxon>Magnoliopsida</taxon>
        <taxon>eudicotyledons</taxon>
        <taxon>Gunneridae</taxon>
        <taxon>Pentapetalae</taxon>
        <taxon>rosids</taxon>
        <taxon>fabids</taxon>
        <taxon>Cucurbitales</taxon>
        <taxon>Cucurbitaceae</taxon>
        <taxon>Benincaseae</taxon>
        <taxon>Cucumis</taxon>
    </lineage>
</organism>
<evidence type="ECO:0000313" key="3">
    <source>
        <dbReference type="Proteomes" id="UP000029981"/>
    </source>
</evidence>
<dbReference type="Gramene" id="KGN65426">
    <property type="protein sequence ID" value="KGN65426"/>
    <property type="gene ID" value="Csa_1G420870"/>
</dbReference>
<sequence length="76" mass="7702">MAIYTKDPSSPYFSSPIKMGDFGLALKLAADCAPAVATASNVVMTVAPFLAPVVAPVMVAATVVTSVTGVLKIFGI</sequence>
<dbReference type="Proteomes" id="UP000029981">
    <property type="component" value="Chromosome 1"/>
</dbReference>
<reference evidence="2 3" key="4">
    <citation type="journal article" date="2011" name="BMC Genomics">
        <title>RNA-Seq improves annotation of protein-coding genes in the cucumber genome.</title>
        <authorList>
            <person name="Li Z."/>
            <person name="Zhang Z."/>
            <person name="Yan P."/>
            <person name="Huang S."/>
            <person name="Fei Z."/>
            <person name="Lin K."/>
        </authorList>
    </citation>
    <scope>NUCLEOTIDE SEQUENCE [LARGE SCALE GENOMIC DNA]</scope>
    <source>
        <strain evidence="3">cv. 9930</strain>
    </source>
</reference>
<proteinExistence type="predicted"/>
<reference evidence="2 3" key="1">
    <citation type="journal article" date="2009" name="Nat. Genet.">
        <title>The genome of the cucumber, Cucumis sativus L.</title>
        <authorList>
            <person name="Huang S."/>
            <person name="Li R."/>
            <person name="Zhang Z."/>
            <person name="Li L."/>
            <person name="Gu X."/>
            <person name="Fan W."/>
            <person name="Lucas W.J."/>
            <person name="Wang X."/>
            <person name="Xie B."/>
            <person name="Ni P."/>
            <person name="Ren Y."/>
            <person name="Zhu H."/>
            <person name="Li J."/>
            <person name="Lin K."/>
            <person name="Jin W."/>
            <person name="Fei Z."/>
            <person name="Li G."/>
            <person name="Staub J."/>
            <person name="Kilian A."/>
            <person name="van der Vossen E.A."/>
            <person name="Wu Y."/>
            <person name="Guo J."/>
            <person name="He J."/>
            <person name="Jia Z."/>
            <person name="Ren Y."/>
            <person name="Tian G."/>
            <person name="Lu Y."/>
            <person name="Ruan J."/>
            <person name="Qian W."/>
            <person name="Wang M."/>
            <person name="Huang Q."/>
            <person name="Li B."/>
            <person name="Xuan Z."/>
            <person name="Cao J."/>
            <person name="Asan"/>
            <person name="Wu Z."/>
            <person name="Zhang J."/>
            <person name="Cai Q."/>
            <person name="Bai Y."/>
            <person name="Zhao B."/>
            <person name="Han Y."/>
            <person name="Li Y."/>
            <person name="Li X."/>
            <person name="Wang S."/>
            <person name="Shi Q."/>
            <person name="Liu S."/>
            <person name="Cho W.K."/>
            <person name="Kim J.Y."/>
            <person name="Xu Y."/>
            <person name="Heller-Uszynska K."/>
            <person name="Miao H."/>
            <person name="Cheng Z."/>
            <person name="Zhang S."/>
            <person name="Wu J."/>
            <person name="Yang Y."/>
            <person name="Kang H."/>
            <person name="Li M."/>
            <person name="Liang H."/>
            <person name="Ren X."/>
            <person name="Shi Z."/>
            <person name="Wen M."/>
            <person name="Jian M."/>
            <person name="Yang H."/>
            <person name="Zhang G."/>
            <person name="Yang Z."/>
            <person name="Chen R."/>
            <person name="Liu S."/>
            <person name="Li J."/>
            <person name="Ma L."/>
            <person name="Liu H."/>
            <person name="Zhou Y."/>
            <person name="Zhao J."/>
            <person name="Fang X."/>
            <person name="Li G."/>
            <person name="Fang L."/>
            <person name="Li Y."/>
            <person name="Liu D."/>
            <person name="Zheng H."/>
            <person name="Zhang Y."/>
            <person name="Qin N."/>
            <person name="Li Z."/>
            <person name="Yang G."/>
            <person name="Yang S."/>
            <person name="Bolund L."/>
            <person name="Kristiansen K."/>
            <person name="Zheng H."/>
            <person name="Li S."/>
            <person name="Zhang X."/>
            <person name="Yang H."/>
            <person name="Wang J."/>
            <person name="Sun R."/>
            <person name="Zhang B."/>
            <person name="Jiang S."/>
            <person name="Wang J."/>
            <person name="Du Y."/>
            <person name="Li S."/>
        </authorList>
    </citation>
    <scope>NUCLEOTIDE SEQUENCE [LARGE SCALE GENOMIC DNA]</scope>
    <source>
        <strain evidence="3">cv. 9930</strain>
    </source>
</reference>
<gene>
    <name evidence="2" type="ORF">Csa_1G420870</name>
</gene>
<feature type="transmembrane region" description="Helical" evidence="1">
    <location>
        <begin position="49"/>
        <end position="74"/>
    </location>
</feature>
<name>A0A0A0LZP7_CUCSA</name>
<keyword evidence="3" id="KW-1185">Reference proteome</keyword>
<reference evidence="2 3" key="2">
    <citation type="journal article" date="2009" name="PLoS ONE">
        <title>An integrated genetic and cytogenetic map of the cucumber genome.</title>
        <authorList>
            <person name="Ren Y."/>
            <person name="Zhang Z."/>
            <person name="Liu J."/>
            <person name="Staub J.E."/>
            <person name="Han Y."/>
            <person name="Cheng Z."/>
            <person name="Li X."/>
            <person name="Lu J."/>
            <person name="Miao H."/>
            <person name="Kang H."/>
            <person name="Xie B."/>
            <person name="Gu X."/>
            <person name="Wang X."/>
            <person name="Du Y."/>
            <person name="Jin W."/>
            <person name="Huang S."/>
        </authorList>
    </citation>
    <scope>NUCLEOTIDE SEQUENCE [LARGE SCALE GENOMIC DNA]</scope>
    <source>
        <strain evidence="3">cv. 9930</strain>
    </source>
</reference>
<dbReference type="EMBL" id="CM002922">
    <property type="protein sequence ID" value="KGN65426.1"/>
    <property type="molecule type" value="Genomic_DNA"/>
</dbReference>
<accession>A0A0A0LZP7</accession>
<reference evidence="2 3" key="3">
    <citation type="journal article" date="2010" name="BMC Genomics">
        <title>Transcriptome sequencing and comparative analysis of cucumber flowers with different sex types.</title>
        <authorList>
            <person name="Guo S."/>
            <person name="Zheng Y."/>
            <person name="Joung J.G."/>
            <person name="Liu S."/>
            <person name="Zhang Z."/>
            <person name="Crasta O.R."/>
            <person name="Sobral B.W."/>
            <person name="Xu Y."/>
            <person name="Huang S."/>
            <person name="Fei Z."/>
        </authorList>
    </citation>
    <scope>NUCLEOTIDE SEQUENCE [LARGE SCALE GENOMIC DNA]</scope>
    <source>
        <strain evidence="3">cv. 9930</strain>
    </source>
</reference>
<keyword evidence="1" id="KW-0812">Transmembrane</keyword>